<evidence type="ECO:0000256" key="8">
    <source>
        <dbReference type="ARBA" id="ARBA00023277"/>
    </source>
</evidence>
<feature type="chain" id="PRO_5015923000" description="chitinase" evidence="13">
    <location>
        <begin position="22"/>
        <end position="864"/>
    </location>
</feature>
<dbReference type="SMART" id="SM00636">
    <property type="entry name" value="Glyco_18"/>
    <property type="match status" value="1"/>
</dbReference>
<feature type="domain" description="GH18" evidence="16">
    <location>
        <begin position="521"/>
        <end position="864"/>
    </location>
</feature>
<comment type="caution">
    <text evidence="11">Lacks conserved residue(s) required for the propagation of feature annotation.</text>
</comment>
<feature type="domain" description="LysM" evidence="15">
    <location>
        <begin position="376"/>
        <end position="424"/>
    </location>
</feature>
<dbReference type="PROSITE" id="PS50941">
    <property type="entry name" value="CHIT_BIND_I_2"/>
    <property type="match status" value="1"/>
</dbReference>
<dbReference type="CDD" id="cd02878">
    <property type="entry name" value="GH18_zymocin_alpha"/>
    <property type="match status" value="1"/>
</dbReference>
<dbReference type="Pfam" id="PF01476">
    <property type="entry name" value="LysM"/>
    <property type="match status" value="2"/>
</dbReference>
<dbReference type="Gene3D" id="3.10.350.10">
    <property type="entry name" value="LysM domain"/>
    <property type="match status" value="2"/>
</dbReference>
<keyword evidence="18" id="KW-1185">Reference proteome</keyword>
<evidence type="ECO:0000256" key="1">
    <source>
        <dbReference type="ARBA" id="ARBA00000822"/>
    </source>
</evidence>
<evidence type="ECO:0000256" key="13">
    <source>
        <dbReference type="SAM" id="SignalP"/>
    </source>
</evidence>
<dbReference type="STRING" id="1450538.A0A2V5GU88"/>
<dbReference type="InterPro" id="IPR001223">
    <property type="entry name" value="Glyco_hydro18_cat"/>
</dbReference>
<feature type="non-terminal residue" evidence="17">
    <location>
        <position position="864"/>
    </location>
</feature>
<evidence type="ECO:0000256" key="9">
    <source>
        <dbReference type="ARBA" id="ARBA00023295"/>
    </source>
</evidence>
<gene>
    <name evidence="17" type="ORF">BO99DRAFT_344350</name>
</gene>
<dbReference type="PROSITE" id="PS51782">
    <property type="entry name" value="LYSM"/>
    <property type="match status" value="2"/>
</dbReference>
<feature type="disulfide bond" evidence="11">
    <location>
        <begin position="464"/>
        <end position="476"/>
    </location>
</feature>
<evidence type="ECO:0000259" key="14">
    <source>
        <dbReference type="PROSITE" id="PS50941"/>
    </source>
</evidence>
<feature type="disulfide bond" evidence="11">
    <location>
        <begin position="469"/>
        <end position="483"/>
    </location>
</feature>
<evidence type="ECO:0000256" key="4">
    <source>
        <dbReference type="ARBA" id="ARBA00022669"/>
    </source>
</evidence>
<proteinExistence type="inferred from homology"/>
<keyword evidence="8" id="KW-0119">Carbohydrate metabolism</keyword>
<dbReference type="InterPro" id="IPR036779">
    <property type="entry name" value="LysM_dom_sf"/>
</dbReference>
<dbReference type="PANTHER" id="PTHR47700">
    <property type="entry name" value="V CHITINASE, PUTATIVE (AFU_ORTHOLOGUE AFUA_6G13720)-RELATED"/>
    <property type="match status" value="1"/>
</dbReference>
<dbReference type="PROSITE" id="PS01095">
    <property type="entry name" value="GH18_1"/>
    <property type="match status" value="1"/>
</dbReference>
<evidence type="ECO:0000259" key="15">
    <source>
        <dbReference type="PROSITE" id="PS51782"/>
    </source>
</evidence>
<feature type="disulfide bond" evidence="11">
    <location>
        <begin position="503"/>
        <end position="507"/>
    </location>
</feature>
<dbReference type="AlphaFoldDB" id="A0A2V5GU88"/>
<dbReference type="GO" id="GO:0006032">
    <property type="term" value="P:chitin catabolic process"/>
    <property type="evidence" value="ECO:0007669"/>
    <property type="project" value="UniProtKB-KW"/>
</dbReference>
<keyword evidence="5 12" id="KW-0378">Hydrolase</keyword>
<feature type="domain" description="LysM" evidence="15">
    <location>
        <begin position="312"/>
        <end position="357"/>
    </location>
</feature>
<keyword evidence="6" id="KW-0146">Chitin degradation</keyword>
<dbReference type="SMART" id="SM00257">
    <property type="entry name" value="LysM"/>
    <property type="match status" value="2"/>
</dbReference>
<dbReference type="OMA" id="HRCEAST"/>
<protein>
    <recommendedName>
        <fullName evidence="3">chitinase</fullName>
        <ecNumber evidence="3">3.2.1.14</ecNumber>
    </recommendedName>
</protein>
<feature type="domain" description="Chitin-binding type-1" evidence="14">
    <location>
        <begin position="437"/>
        <end position="509"/>
    </location>
</feature>
<dbReference type="PROSITE" id="PS51910">
    <property type="entry name" value="GH18_2"/>
    <property type="match status" value="1"/>
</dbReference>
<evidence type="ECO:0000256" key="7">
    <source>
        <dbReference type="ARBA" id="ARBA00023026"/>
    </source>
</evidence>
<comment type="similarity">
    <text evidence="2">Belongs to the glycosyl hydrolase 18 family. Chitinase class V subfamily.</text>
</comment>
<keyword evidence="9 12" id="KW-0326">Glycosidase</keyword>
<dbReference type="PANTHER" id="PTHR47700:SF2">
    <property type="entry name" value="CHITINASE"/>
    <property type="match status" value="1"/>
</dbReference>
<reference evidence="17 18" key="1">
    <citation type="submission" date="2018-02" db="EMBL/GenBank/DDBJ databases">
        <title>The genomes of Aspergillus section Nigri reveals drivers in fungal speciation.</title>
        <authorList>
            <consortium name="DOE Joint Genome Institute"/>
            <person name="Vesth T.C."/>
            <person name="Nybo J."/>
            <person name="Theobald S."/>
            <person name="Brandl J."/>
            <person name="Frisvad J.C."/>
            <person name="Nielsen K.F."/>
            <person name="Lyhne E.K."/>
            <person name="Kogle M.E."/>
            <person name="Kuo A."/>
            <person name="Riley R."/>
            <person name="Clum A."/>
            <person name="Nolan M."/>
            <person name="Lipzen A."/>
            <person name="Salamov A."/>
            <person name="Henrissat B."/>
            <person name="Wiebenga A."/>
            <person name="De vries R.P."/>
            <person name="Grigoriev I.V."/>
            <person name="Mortensen U.H."/>
            <person name="Andersen M.R."/>
            <person name="Baker S.E."/>
        </authorList>
    </citation>
    <scope>NUCLEOTIDE SEQUENCE [LARGE SCALE GENOMIC DNA]</scope>
    <source>
        <strain evidence="17 18">CBS 115571</strain>
    </source>
</reference>
<dbReference type="GO" id="GO:0008843">
    <property type="term" value="F:endochitinase activity"/>
    <property type="evidence" value="ECO:0007669"/>
    <property type="project" value="UniProtKB-EC"/>
</dbReference>
<organism evidence="17 18">
    <name type="scientific">Aspergillus violaceofuscus (strain CBS 115571)</name>
    <dbReference type="NCBI Taxonomy" id="1450538"/>
    <lineage>
        <taxon>Eukaryota</taxon>
        <taxon>Fungi</taxon>
        <taxon>Dikarya</taxon>
        <taxon>Ascomycota</taxon>
        <taxon>Pezizomycotina</taxon>
        <taxon>Eurotiomycetes</taxon>
        <taxon>Eurotiomycetidae</taxon>
        <taxon>Eurotiales</taxon>
        <taxon>Aspergillaceae</taxon>
        <taxon>Aspergillus</taxon>
    </lineage>
</organism>
<evidence type="ECO:0000256" key="6">
    <source>
        <dbReference type="ARBA" id="ARBA00023024"/>
    </source>
</evidence>
<keyword evidence="4 11" id="KW-0147">Chitin-binding</keyword>
<dbReference type="EC" id="3.2.1.14" evidence="3"/>
<dbReference type="CDD" id="cd00035">
    <property type="entry name" value="ChtBD1"/>
    <property type="match status" value="1"/>
</dbReference>
<dbReference type="InterPro" id="IPR011583">
    <property type="entry name" value="Chitinase_II/V-like_cat"/>
</dbReference>
<dbReference type="GO" id="GO:0008061">
    <property type="term" value="F:chitin binding"/>
    <property type="evidence" value="ECO:0007669"/>
    <property type="project" value="UniProtKB-UniRule"/>
</dbReference>
<evidence type="ECO:0000313" key="18">
    <source>
        <dbReference type="Proteomes" id="UP000249829"/>
    </source>
</evidence>
<keyword evidence="13" id="KW-0732">Signal</keyword>
<sequence length="864" mass="92621">MRITWLLPQLLILWLTGQGSALISPDLDSGFNSPANVSARARVQRPQRCPDSCSSFDTSQWFVYPSTSRVAKCNQTMLLDFMVNTPLNDTNSRHTIYSCTADASDALESAVDSTTCADSNANLKATYEFGLWSAGDSATALSKTQSNQTLAILQDMRTYLLGNCQKSTIFAFSEVDKVAAGIYIGGSLQHAHNIDAIMDDVADLLQTSQIYDSGVWQYCGINSNRTLGLAVDLNGDLAAVQQYVRTWSDGKCVSGFTTTQTGSAELALTNTLLSNSSSLAVTNSTVHARSFSQSGISHTHSVLHAHRRSTCSYVQVVSGDSCASLVEECGITSDEFYDYNTASDLCSTLAVGQYVCCSSGTLPDFAPSPYANGTCYTYDVVSGDSCSVLAATYSITEDDIEDFNSDTWAWYGCDNLQAGQSICLSDGNAPLPIAITNAVCGPQVPGTNFTGATDAAAWALLNPCPVNACCDTYGQCGATPDYCNDTLAATGAPGTAAAGSYGCISNCGTDIVNTATAPSSYSAVGYFEATSVDRPCLQMNGFSISPQQYTHVHFAFGNITSTYSVSIAGAEQQFTYFQELEGMKRIISFGGWDFSTSPDTYMIFREAVTADNRDTLVQNVVDFLDQYDLDGVDFDWEYPGEPDIPGIPAGSDEDGSNYLAFLTALRAALPSKSISISAPASYWYLKAFPIAEIAEVVDYIVFMAYDLHGTWDLGDDSAQSGCAAGDCLFNHVNLTETMWALSMISKAPVATSSIMVGVASYGRSFEMTTAGCYSSSCTWSAGGAAGPCTQTTGYISNAEINQILAENSDAQWIFDSASDSDILVYNDTQWVGYMTNTTKSTRTAYYQTYNFAGTSEWAIDLEEF</sequence>
<dbReference type="Gene3D" id="3.10.50.10">
    <property type="match status" value="1"/>
</dbReference>
<dbReference type="InterPro" id="IPR029070">
    <property type="entry name" value="Chitinase_insertion_sf"/>
</dbReference>
<keyword evidence="10" id="KW-0624">Polysaccharide degradation</keyword>
<keyword evidence="7" id="KW-0843">Virulence</keyword>
<evidence type="ECO:0000256" key="10">
    <source>
        <dbReference type="ARBA" id="ARBA00023326"/>
    </source>
</evidence>
<evidence type="ECO:0000256" key="3">
    <source>
        <dbReference type="ARBA" id="ARBA00012729"/>
    </source>
</evidence>
<keyword evidence="11" id="KW-1015">Disulfide bond</keyword>
<dbReference type="InterPro" id="IPR018392">
    <property type="entry name" value="LysM"/>
</dbReference>
<evidence type="ECO:0000256" key="5">
    <source>
        <dbReference type="ARBA" id="ARBA00022801"/>
    </source>
</evidence>
<feature type="signal peptide" evidence="13">
    <location>
        <begin position="1"/>
        <end position="21"/>
    </location>
</feature>
<dbReference type="Gene3D" id="3.20.20.80">
    <property type="entry name" value="Glycosidases"/>
    <property type="match status" value="1"/>
</dbReference>
<dbReference type="SUPFAM" id="SSF57016">
    <property type="entry name" value="Plant lectins/antimicrobial peptides"/>
    <property type="match status" value="1"/>
</dbReference>
<dbReference type="InterPro" id="IPR017853">
    <property type="entry name" value="GH"/>
</dbReference>
<dbReference type="SUPFAM" id="SSF54106">
    <property type="entry name" value="LysM domain"/>
    <property type="match status" value="2"/>
</dbReference>
<evidence type="ECO:0000256" key="12">
    <source>
        <dbReference type="RuleBase" id="RU000489"/>
    </source>
</evidence>
<evidence type="ECO:0000256" key="11">
    <source>
        <dbReference type="PROSITE-ProRule" id="PRU00261"/>
    </source>
</evidence>
<dbReference type="Pfam" id="PF00704">
    <property type="entry name" value="Glyco_hydro_18"/>
    <property type="match status" value="1"/>
</dbReference>
<dbReference type="SUPFAM" id="SSF51445">
    <property type="entry name" value="(Trans)glycosidases"/>
    <property type="match status" value="1"/>
</dbReference>
<dbReference type="Proteomes" id="UP000249829">
    <property type="component" value="Unassembled WGS sequence"/>
</dbReference>
<dbReference type="InterPro" id="IPR053214">
    <property type="entry name" value="LysM12-like"/>
</dbReference>
<name>A0A2V5GU88_ASPV1</name>
<dbReference type="GO" id="GO:0000272">
    <property type="term" value="P:polysaccharide catabolic process"/>
    <property type="evidence" value="ECO:0007669"/>
    <property type="project" value="UniProtKB-KW"/>
</dbReference>
<evidence type="ECO:0000313" key="17">
    <source>
        <dbReference type="EMBL" id="PYI14688.1"/>
    </source>
</evidence>
<dbReference type="EMBL" id="KZ825205">
    <property type="protein sequence ID" value="PYI14688.1"/>
    <property type="molecule type" value="Genomic_DNA"/>
</dbReference>
<evidence type="ECO:0000259" key="16">
    <source>
        <dbReference type="PROSITE" id="PS51910"/>
    </source>
</evidence>
<dbReference type="InterPro" id="IPR036861">
    <property type="entry name" value="Endochitinase-like_sf"/>
</dbReference>
<evidence type="ECO:0000256" key="2">
    <source>
        <dbReference type="ARBA" id="ARBA00008682"/>
    </source>
</evidence>
<accession>A0A2V5GU88</accession>
<dbReference type="InterPro" id="IPR001579">
    <property type="entry name" value="Glyco_hydro_18_chit_AS"/>
</dbReference>
<dbReference type="SUPFAM" id="SSF54556">
    <property type="entry name" value="Chitinase insertion domain"/>
    <property type="match status" value="1"/>
</dbReference>
<comment type="catalytic activity">
    <reaction evidence="1">
        <text>Random endo-hydrolysis of N-acetyl-beta-D-glucosaminide (1-&gt;4)-beta-linkages in chitin and chitodextrins.</text>
        <dbReference type="EC" id="3.2.1.14"/>
    </reaction>
</comment>
<dbReference type="InterPro" id="IPR001002">
    <property type="entry name" value="Chitin-bd_1"/>
</dbReference>
<dbReference type="Gene3D" id="3.30.60.10">
    <property type="entry name" value="Endochitinase-like"/>
    <property type="match status" value="1"/>
</dbReference>